<dbReference type="PANTHER" id="PTHR43794">
    <property type="entry name" value="AMINOHYDROLASE SSNA-RELATED"/>
    <property type="match status" value="1"/>
</dbReference>
<dbReference type="InterPro" id="IPR050287">
    <property type="entry name" value="MTA/SAH_deaminase"/>
</dbReference>
<dbReference type="Gene3D" id="2.30.40.10">
    <property type="entry name" value="Urease, subunit C, domain 1"/>
    <property type="match status" value="1"/>
</dbReference>
<feature type="domain" description="Amidohydrolase-related" evidence="3">
    <location>
        <begin position="58"/>
        <end position="426"/>
    </location>
</feature>
<dbReference type="CDD" id="cd01298">
    <property type="entry name" value="ATZ_TRZ_like"/>
    <property type="match status" value="1"/>
</dbReference>
<dbReference type="SUPFAM" id="SSF51556">
    <property type="entry name" value="Metallo-dependent hydrolases"/>
    <property type="match status" value="1"/>
</dbReference>
<protein>
    <submittedName>
        <fullName evidence="4">Hydroxydechloroatrazine ethylaminohydrolase</fullName>
        <ecNumber evidence="4">3.5.4.43</ecNumber>
    </submittedName>
</protein>
<dbReference type="SUPFAM" id="SSF51338">
    <property type="entry name" value="Composite domain of metallo-dependent hydrolases"/>
    <property type="match status" value="1"/>
</dbReference>
<dbReference type="InterPro" id="IPR032466">
    <property type="entry name" value="Metal_Hydrolase"/>
</dbReference>
<evidence type="ECO:0000313" key="4">
    <source>
        <dbReference type="EMBL" id="MCU5781720.1"/>
    </source>
</evidence>
<reference evidence="4" key="1">
    <citation type="submission" date="2012-09" db="EMBL/GenBank/DDBJ databases">
        <title>Genome Sequence of alkane-degrading Bacterium Alcanivorax balearicus MACL04.</title>
        <authorList>
            <person name="Lai Q."/>
            <person name="Shao Z."/>
        </authorList>
    </citation>
    <scope>NUCLEOTIDE SEQUENCE</scope>
    <source>
        <strain evidence="4">MACL04</strain>
    </source>
</reference>
<keyword evidence="2 4" id="KW-0378">Hydrolase</keyword>
<organism evidence="4 5">
    <name type="scientific">Alloalcanivorax balearicus MACL04</name>
    <dbReference type="NCBI Taxonomy" id="1177182"/>
    <lineage>
        <taxon>Bacteria</taxon>
        <taxon>Pseudomonadati</taxon>
        <taxon>Pseudomonadota</taxon>
        <taxon>Gammaproteobacteria</taxon>
        <taxon>Oceanospirillales</taxon>
        <taxon>Alcanivoracaceae</taxon>
        <taxon>Alloalcanivorax</taxon>
    </lineage>
</organism>
<accession>A0ABT2QW17</accession>
<dbReference type="InterPro" id="IPR006680">
    <property type="entry name" value="Amidohydro-rel"/>
</dbReference>
<dbReference type="InterPro" id="IPR011059">
    <property type="entry name" value="Metal-dep_hydrolase_composite"/>
</dbReference>
<keyword evidence="5" id="KW-1185">Reference proteome</keyword>
<comment type="caution">
    <text evidence="4">The sequence shown here is derived from an EMBL/GenBank/DDBJ whole genome shotgun (WGS) entry which is preliminary data.</text>
</comment>
<evidence type="ECO:0000256" key="1">
    <source>
        <dbReference type="ARBA" id="ARBA00006745"/>
    </source>
</evidence>
<dbReference type="EMBL" id="ARXS01000004">
    <property type="protein sequence ID" value="MCU5781720.1"/>
    <property type="molecule type" value="Genomic_DNA"/>
</dbReference>
<comment type="similarity">
    <text evidence="1">Belongs to the metallo-dependent hydrolases superfamily. ATZ/TRZ family.</text>
</comment>
<dbReference type="EC" id="3.5.4.43" evidence="4"/>
<proteinExistence type="inferred from homology"/>
<dbReference type="PANTHER" id="PTHR43794:SF11">
    <property type="entry name" value="AMIDOHYDROLASE-RELATED DOMAIN-CONTAINING PROTEIN"/>
    <property type="match status" value="1"/>
</dbReference>
<evidence type="ECO:0000259" key="3">
    <source>
        <dbReference type="Pfam" id="PF01979"/>
    </source>
</evidence>
<dbReference type="NCBIfam" id="NF006055">
    <property type="entry name" value="PRK08203.1"/>
    <property type="match status" value="1"/>
</dbReference>
<gene>
    <name evidence="4" type="ORF">MA04_01020</name>
</gene>
<evidence type="ECO:0000256" key="2">
    <source>
        <dbReference type="ARBA" id="ARBA00022801"/>
    </source>
</evidence>
<dbReference type="RefSeq" id="WP_163121751.1">
    <property type="nucleotide sequence ID" value="NZ_ARXS01000004.1"/>
</dbReference>
<evidence type="ECO:0000313" key="5">
    <source>
        <dbReference type="Proteomes" id="UP001064106"/>
    </source>
</evidence>
<dbReference type="Proteomes" id="UP001064106">
    <property type="component" value="Unassembled WGS sequence"/>
</dbReference>
<sequence length="455" mass="49059">MSRTLLLKNATVVATMDDHGTEIRDGAVLIEGNRIRAVGPSHTLSREADETIDLSGHVLIPGLVNTHHHMFQSLTRALPAAQNAELFDWLDALFPVWANITPEMMTVSAQTAMAELMLSGCTTAADHAYFYVNGGRLEDNIEAASIMGLRYHGVRGAITLGKSQGGLPPDLVVEKDEDAVLKEMQRVVEAHHDASSDAMLQVALGPSSPFTVTPDLMRQSAVLARNLGVRLHTHTAENGKDLAFSQQRYGMTPAQFAEEMNWVGDDVWHAHCVHLDDHGIQLFGRTGTGVAHCPCSNMRLASGHAPIRRMLDNGVRVGLGVDGSASNDGNDLLGEARQAMLVARVRDEDPAALSAREALRLATRGGAEVLGRGDHLGRIQAGYCADLVAWKLDDIAFAGGLSDPLAALLFCAPRRVSLSIVNGKTVVRDGQLTTVELPRLVERHNQLSRILIDGD</sequence>
<dbReference type="Gene3D" id="3.20.20.140">
    <property type="entry name" value="Metal-dependent hydrolases"/>
    <property type="match status" value="1"/>
</dbReference>
<dbReference type="GO" id="GO:0018763">
    <property type="term" value="F:hydroxydechloroatrazine ethylaminohydrolase activity"/>
    <property type="evidence" value="ECO:0007669"/>
    <property type="project" value="UniProtKB-EC"/>
</dbReference>
<dbReference type="Pfam" id="PF01979">
    <property type="entry name" value="Amidohydro_1"/>
    <property type="match status" value="1"/>
</dbReference>
<name>A0ABT2QW17_9GAMM</name>